<evidence type="ECO:0000313" key="1">
    <source>
        <dbReference type="EMBL" id="KAH9299138.1"/>
    </source>
</evidence>
<name>A0AA38FDZ8_TAXCH</name>
<organism evidence="1 2">
    <name type="scientific">Taxus chinensis</name>
    <name type="common">Chinese yew</name>
    <name type="synonym">Taxus wallichiana var. chinensis</name>
    <dbReference type="NCBI Taxonomy" id="29808"/>
    <lineage>
        <taxon>Eukaryota</taxon>
        <taxon>Viridiplantae</taxon>
        <taxon>Streptophyta</taxon>
        <taxon>Embryophyta</taxon>
        <taxon>Tracheophyta</taxon>
        <taxon>Spermatophyta</taxon>
        <taxon>Pinopsida</taxon>
        <taxon>Pinidae</taxon>
        <taxon>Conifers II</taxon>
        <taxon>Cupressales</taxon>
        <taxon>Taxaceae</taxon>
        <taxon>Taxus</taxon>
    </lineage>
</organism>
<comment type="caution">
    <text evidence="1">The sequence shown here is derived from an EMBL/GenBank/DDBJ whole genome shotgun (WGS) entry which is preliminary data.</text>
</comment>
<protein>
    <submittedName>
        <fullName evidence="1">Uncharacterized protein</fullName>
    </submittedName>
</protein>
<keyword evidence="2" id="KW-1185">Reference proteome</keyword>
<accession>A0AA38FDZ8</accession>
<proteinExistence type="predicted"/>
<dbReference type="AlphaFoldDB" id="A0AA38FDZ8"/>
<feature type="non-terminal residue" evidence="1">
    <location>
        <position position="1"/>
    </location>
</feature>
<evidence type="ECO:0000313" key="2">
    <source>
        <dbReference type="Proteomes" id="UP000824469"/>
    </source>
</evidence>
<dbReference type="Proteomes" id="UP000824469">
    <property type="component" value="Unassembled WGS sequence"/>
</dbReference>
<feature type="non-terminal residue" evidence="1">
    <location>
        <position position="142"/>
    </location>
</feature>
<gene>
    <name evidence="1" type="ORF">KI387_030820</name>
</gene>
<dbReference type="EMBL" id="JAHRHJ020000010">
    <property type="protein sequence ID" value="KAH9299138.1"/>
    <property type="molecule type" value="Genomic_DNA"/>
</dbReference>
<sequence length="142" mass="16233">AYVSVASLCELYKAKVALQAYEDPNLLRKSILMPREVQIHIWLNDKEPDSVQSNAIHHFLEALLSKNFLNNSLVESIDTTRSDYVMSLRNNRNQMPCNKICGGCRLFLNLFRNTCNPNVHVAVQTPDSLTSTILEMHCCQYM</sequence>
<reference evidence="1 2" key="1">
    <citation type="journal article" date="2021" name="Nat. Plants">
        <title>The Taxus genome provides insights into paclitaxel biosynthesis.</title>
        <authorList>
            <person name="Xiong X."/>
            <person name="Gou J."/>
            <person name="Liao Q."/>
            <person name="Li Y."/>
            <person name="Zhou Q."/>
            <person name="Bi G."/>
            <person name="Li C."/>
            <person name="Du R."/>
            <person name="Wang X."/>
            <person name="Sun T."/>
            <person name="Guo L."/>
            <person name="Liang H."/>
            <person name="Lu P."/>
            <person name="Wu Y."/>
            <person name="Zhang Z."/>
            <person name="Ro D.K."/>
            <person name="Shang Y."/>
            <person name="Huang S."/>
            <person name="Yan J."/>
        </authorList>
    </citation>
    <scope>NUCLEOTIDE SEQUENCE [LARGE SCALE GENOMIC DNA]</scope>
    <source>
        <strain evidence="1">Ta-2019</strain>
    </source>
</reference>